<sequence>MRSRRATPIEVSGLASRDNRRVTSVSVEQIDPYASVWLRQRVLRPDLTYDEVVADTAHPDVFAIGAFVERSLVSCVVAYPDLFPAGVAQPAADVADSEVWRLRGMATDPVHRGQGHGAAVLARMLDDLRLRGARMVWCNARIPAEGLYRRAGFATIGEPWVDPVIGPHVRMWRRLG</sequence>
<name>A0A4R1CC97_9ACTN</name>
<dbReference type="Gene3D" id="3.40.630.30">
    <property type="match status" value="1"/>
</dbReference>
<dbReference type="OrthoDB" id="9796171at2"/>
<evidence type="ECO:0000313" key="3">
    <source>
        <dbReference type="Proteomes" id="UP000295453"/>
    </source>
</evidence>
<gene>
    <name evidence="2" type="ORF">EPD65_08425</name>
</gene>
<dbReference type="Pfam" id="PF00583">
    <property type="entry name" value="Acetyltransf_1"/>
    <property type="match status" value="1"/>
</dbReference>
<reference evidence="2 3" key="1">
    <citation type="submission" date="2019-03" db="EMBL/GenBank/DDBJ databases">
        <authorList>
            <person name="Kim M.K.M."/>
        </authorList>
    </citation>
    <scope>NUCLEOTIDE SEQUENCE [LARGE SCALE GENOMIC DNA]</scope>
    <source>
        <strain evidence="2 3">18JY15-6</strain>
    </source>
</reference>
<accession>A0A4R1CC97</accession>
<comment type="caution">
    <text evidence="2">The sequence shown here is derived from an EMBL/GenBank/DDBJ whole genome shotgun (WGS) entry which is preliminary data.</text>
</comment>
<dbReference type="GO" id="GO:0016747">
    <property type="term" value="F:acyltransferase activity, transferring groups other than amino-acyl groups"/>
    <property type="evidence" value="ECO:0007669"/>
    <property type="project" value="InterPro"/>
</dbReference>
<dbReference type="CDD" id="cd04301">
    <property type="entry name" value="NAT_SF"/>
    <property type="match status" value="1"/>
</dbReference>
<dbReference type="AlphaFoldDB" id="A0A4R1CC97"/>
<dbReference type="PROSITE" id="PS51186">
    <property type="entry name" value="GNAT"/>
    <property type="match status" value="1"/>
</dbReference>
<keyword evidence="3" id="KW-1185">Reference proteome</keyword>
<dbReference type="InterPro" id="IPR016181">
    <property type="entry name" value="Acyl_CoA_acyltransferase"/>
</dbReference>
<dbReference type="Proteomes" id="UP000295453">
    <property type="component" value="Unassembled WGS sequence"/>
</dbReference>
<proteinExistence type="predicted"/>
<organism evidence="2 3">
    <name type="scientific">Nocardioides jejuensis</name>
    <dbReference type="NCBI Taxonomy" id="2502782"/>
    <lineage>
        <taxon>Bacteria</taxon>
        <taxon>Bacillati</taxon>
        <taxon>Actinomycetota</taxon>
        <taxon>Actinomycetes</taxon>
        <taxon>Propionibacteriales</taxon>
        <taxon>Nocardioidaceae</taxon>
        <taxon>Nocardioides</taxon>
    </lineage>
</organism>
<dbReference type="InterPro" id="IPR000182">
    <property type="entry name" value="GNAT_dom"/>
</dbReference>
<dbReference type="EMBL" id="SJZJ01000011">
    <property type="protein sequence ID" value="TCJ28351.1"/>
    <property type="molecule type" value="Genomic_DNA"/>
</dbReference>
<feature type="domain" description="N-acetyltransferase" evidence="1">
    <location>
        <begin position="20"/>
        <end position="176"/>
    </location>
</feature>
<evidence type="ECO:0000313" key="2">
    <source>
        <dbReference type="EMBL" id="TCJ28351.1"/>
    </source>
</evidence>
<dbReference type="SUPFAM" id="SSF55729">
    <property type="entry name" value="Acyl-CoA N-acyltransferases (Nat)"/>
    <property type="match status" value="1"/>
</dbReference>
<protein>
    <submittedName>
        <fullName evidence="2">N-acetyltransferase</fullName>
    </submittedName>
</protein>
<keyword evidence="2" id="KW-0808">Transferase</keyword>
<evidence type="ECO:0000259" key="1">
    <source>
        <dbReference type="PROSITE" id="PS51186"/>
    </source>
</evidence>